<dbReference type="EMBL" id="CABVLI010000037">
    <property type="protein sequence ID" value="VVT12238.1"/>
    <property type="molecule type" value="Genomic_DNA"/>
</dbReference>
<gene>
    <name evidence="1" type="ORF">SPHINGO391_420002</name>
</gene>
<dbReference type="RefSeq" id="WP_151990637.1">
    <property type="nucleotide sequence ID" value="NZ_LR701528.1"/>
</dbReference>
<proteinExistence type="predicted"/>
<organism evidence="1 2">
    <name type="scientific">Sphingomonas aurantiaca</name>
    <dbReference type="NCBI Taxonomy" id="185949"/>
    <lineage>
        <taxon>Bacteria</taxon>
        <taxon>Pseudomonadati</taxon>
        <taxon>Pseudomonadota</taxon>
        <taxon>Alphaproteobacteria</taxon>
        <taxon>Sphingomonadales</taxon>
        <taxon>Sphingomonadaceae</taxon>
        <taxon>Sphingomonas</taxon>
    </lineage>
</organism>
<dbReference type="AlphaFoldDB" id="A0A5E7Z0U2"/>
<sequence>MSENIAAIRRESVKYECIADQTEGEARKLNLAKAITFEALADILEDPKKRAELFRIATGKPRLQVVSDNTVKDEPEGCMESDRTLVLLKLLMSEKRS</sequence>
<protein>
    <submittedName>
        <fullName evidence="1">Uncharacterized protein</fullName>
    </submittedName>
</protein>
<evidence type="ECO:0000313" key="1">
    <source>
        <dbReference type="EMBL" id="VVT12238.1"/>
    </source>
</evidence>
<accession>A0A5E7Z0U2</accession>
<evidence type="ECO:0000313" key="2">
    <source>
        <dbReference type="Proteomes" id="UP000326857"/>
    </source>
</evidence>
<reference evidence="1 2" key="1">
    <citation type="submission" date="2019-09" db="EMBL/GenBank/DDBJ databases">
        <authorList>
            <person name="Dittami M. S."/>
        </authorList>
    </citation>
    <scope>NUCLEOTIDE SEQUENCE [LARGE SCALE GENOMIC DNA]</scope>
    <source>
        <strain evidence="1">SPHINGO391</strain>
    </source>
</reference>
<dbReference type="Proteomes" id="UP000326857">
    <property type="component" value="Unassembled WGS sequence"/>
</dbReference>
<name>A0A5E7Z0U2_9SPHN</name>